<dbReference type="NCBIfam" id="TIGR03705">
    <property type="entry name" value="poly_P_kin"/>
    <property type="match status" value="1"/>
</dbReference>
<comment type="caution">
    <text evidence="12">The sequence shown here is derived from an EMBL/GenBank/DDBJ whole genome shotgun (WGS) entry which is preliminary data.</text>
</comment>
<keyword evidence="6" id="KW-0460">Magnesium</keyword>
<dbReference type="CDD" id="cd09164">
    <property type="entry name" value="PLDc_EcPPK1_C1_like"/>
    <property type="match status" value="1"/>
</dbReference>
<dbReference type="Gene3D" id="3.30.1840.10">
    <property type="entry name" value="Polyphosphate kinase middle domain"/>
    <property type="match status" value="1"/>
</dbReference>
<keyword evidence="4 6" id="KW-0418">Kinase</keyword>
<feature type="domain" description="Polyphosphate kinase C-terminal" evidence="11">
    <location>
        <begin position="333"/>
        <end position="497"/>
    </location>
</feature>
<keyword evidence="5 6" id="KW-0067">ATP-binding</keyword>
<keyword evidence="2 6" id="KW-0808">Transferase</keyword>
<comment type="PTM">
    <text evidence="6 7">An intermediate of this reaction is the autophosphorylated ppk in which a phosphate is covalently linked to a histidine residue through a N-P bond.</text>
</comment>
<dbReference type="SUPFAM" id="SSF56024">
    <property type="entry name" value="Phospholipase D/nuclease"/>
    <property type="match status" value="2"/>
</dbReference>
<dbReference type="Proteomes" id="UP000230821">
    <property type="component" value="Unassembled WGS sequence"/>
</dbReference>
<dbReference type="NCBIfam" id="NF003921">
    <property type="entry name" value="PRK05443.2-2"/>
    <property type="match status" value="1"/>
</dbReference>
<evidence type="ECO:0000256" key="5">
    <source>
        <dbReference type="ARBA" id="ARBA00022840"/>
    </source>
</evidence>
<keyword evidence="6" id="KW-0479">Metal-binding</keyword>
<evidence type="ECO:0000259" key="11">
    <source>
        <dbReference type="Pfam" id="PF17941"/>
    </source>
</evidence>
<dbReference type="PANTHER" id="PTHR30218:SF0">
    <property type="entry name" value="POLYPHOSPHATE KINASE"/>
    <property type="match status" value="1"/>
</dbReference>
<feature type="domain" description="Polyphosphate kinase C-terminal" evidence="10">
    <location>
        <begin position="504"/>
        <end position="675"/>
    </location>
</feature>
<feature type="binding site" evidence="6">
    <location>
        <position position="406"/>
    </location>
    <ligand>
        <name>Mg(2+)</name>
        <dbReference type="ChEBI" id="CHEBI:18420"/>
    </ligand>
</feature>
<evidence type="ECO:0000259" key="9">
    <source>
        <dbReference type="Pfam" id="PF13089"/>
    </source>
</evidence>
<evidence type="ECO:0000256" key="4">
    <source>
        <dbReference type="ARBA" id="ARBA00022777"/>
    </source>
</evidence>
<dbReference type="GO" id="GO:0046872">
    <property type="term" value="F:metal ion binding"/>
    <property type="evidence" value="ECO:0007669"/>
    <property type="project" value="UniProtKB-KW"/>
</dbReference>
<dbReference type="GO" id="GO:0008976">
    <property type="term" value="F:polyphosphate kinase activity"/>
    <property type="evidence" value="ECO:0007669"/>
    <property type="project" value="UniProtKB-UniRule"/>
</dbReference>
<dbReference type="GO" id="GO:0009358">
    <property type="term" value="C:polyphosphate kinase complex"/>
    <property type="evidence" value="ECO:0007669"/>
    <property type="project" value="InterPro"/>
</dbReference>
<dbReference type="AlphaFoldDB" id="A0A2G6K9Q4"/>
<evidence type="ECO:0000256" key="1">
    <source>
        <dbReference type="ARBA" id="ARBA00022553"/>
    </source>
</evidence>
<keyword evidence="1 6" id="KW-0597">Phosphoprotein</keyword>
<feature type="binding site" evidence="6">
    <location>
        <position position="47"/>
    </location>
    <ligand>
        <name>ATP</name>
        <dbReference type="ChEBI" id="CHEBI:30616"/>
    </ligand>
</feature>
<feature type="domain" description="Polyphosphate kinase N-terminal" evidence="9">
    <location>
        <begin position="10"/>
        <end position="113"/>
    </location>
</feature>
<feature type="domain" description="Polyphosphate kinase middle" evidence="8">
    <location>
        <begin position="123"/>
        <end position="306"/>
    </location>
</feature>
<dbReference type="InterPro" id="IPR036832">
    <property type="entry name" value="PPK_N_dom_sf"/>
</dbReference>
<dbReference type="Pfam" id="PF13089">
    <property type="entry name" value="PP_kinase_N"/>
    <property type="match status" value="1"/>
</dbReference>
<dbReference type="Gene3D" id="3.30.870.10">
    <property type="entry name" value="Endonuclease Chain A"/>
    <property type="match status" value="2"/>
</dbReference>
<dbReference type="InterPro" id="IPR025198">
    <property type="entry name" value="PPK_N_dom"/>
</dbReference>
<evidence type="ECO:0000259" key="10">
    <source>
        <dbReference type="Pfam" id="PF13090"/>
    </source>
</evidence>
<feature type="binding site" evidence="6">
    <location>
        <position position="469"/>
    </location>
    <ligand>
        <name>ATP</name>
        <dbReference type="ChEBI" id="CHEBI:30616"/>
    </ligand>
</feature>
<dbReference type="GO" id="GO:0006799">
    <property type="term" value="P:polyphosphate biosynthetic process"/>
    <property type="evidence" value="ECO:0007669"/>
    <property type="project" value="UniProtKB-UniRule"/>
</dbReference>
<dbReference type="PIRSF" id="PIRSF015589">
    <property type="entry name" value="PP_kinase"/>
    <property type="match status" value="1"/>
</dbReference>
<dbReference type="SUPFAM" id="SSF143724">
    <property type="entry name" value="PHP14-like"/>
    <property type="match status" value="1"/>
</dbReference>
<name>A0A2G6K9Q4_9BACT</name>
<dbReference type="HAMAP" id="MF_00347">
    <property type="entry name" value="Polyphosphate_kinase"/>
    <property type="match status" value="1"/>
</dbReference>
<organism evidence="12 13">
    <name type="scientific">candidate division KSB3 bacterium</name>
    <dbReference type="NCBI Taxonomy" id="2044937"/>
    <lineage>
        <taxon>Bacteria</taxon>
        <taxon>candidate division KSB3</taxon>
    </lineage>
</organism>
<evidence type="ECO:0000256" key="7">
    <source>
        <dbReference type="RuleBase" id="RU003800"/>
    </source>
</evidence>
<dbReference type="EC" id="2.7.4.1" evidence="6 7"/>
<dbReference type="InterPro" id="IPR036830">
    <property type="entry name" value="PP_kinase_middle_dom_sf"/>
</dbReference>
<dbReference type="EMBL" id="PDSK01000114">
    <property type="protein sequence ID" value="PIE32428.1"/>
    <property type="molecule type" value="Genomic_DNA"/>
</dbReference>
<reference evidence="12 13" key="1">
    <citation type="submission" date="2017-10" db="EMBL/GenBank/DDBJ databases">
        <title>Novel microbial diversity and functional potential in the marine mammal oral microbiome.</title>
        <authorList>
            <person name="Dudek N.K."/>
            <person name="Sun C.L."/>
            <person name="Burstein D."/>
            <person name="Kantor R.S."/>
            <person name="Aliaga Goltsman D.S."/>
            <person name="Bik E.M."/>
            <person name="Thomas B.C."/>
            <person name="Banfield J.F."/>
            <person name="Relman D.A."/>
        </authorList>
    </citation>
    <scope>NUCLEOTIDE SEQUENCE [LARGE SCALE GENOMIC DNA]</scope>
    <source>
        <strain evidence="12">DOLJORAL78_47_16</strain>
    </source>
</reference>
<dbReference type="Gene3D" id="1.20.58.310">
    <property type="entry name" value="Polyphosphate kinase N-terminal domain"/>
    <property type="match status" value="1"/>
</dbReference>
<dbReference type="InterPro" id="IPR003414">
    <property type="entry name" value="PP_kinase"/>
</dbReference>
<feature type="active site" description="Phosphohistidine intermediate" evidence="6">
    <location>
        <position position="436"/>
    </location>
</feature>
<dbReference type="NCBIfam" id="NF003917">
    <property type="entry name" value="PRK05443.1-1"/>
    <property type="match status" value="1"/>
</dbReference>
<evidence type="ECO:0000259" key="8">
    <source>
        <dbReference type="Pfam" id="PF02503"/>
    </source>
</evidence>
<comment type="catalytic activity">
    <reaction evidence="6 7">
        <text>[phosphate](n) + ATP = [phosphate](n+1) + ADP</text>
        <dbReference type="Rhea" id="RHEA:19573"/>
        <dbReference type="Rhea" id="RHEA-COMP:9859"/>
        <dbReference type="Rhea" id="RHEA-COMP:14280"/>
        <dbReference type="ChEBI" id="CHEBI:16838"/>
        <dbReference type="ChEBI" id="CHEBI:30616"/>
        <dbReference type="ChEBI" id="CHEBI:456216"/>
        <dbReference type="EC" id="2.7.4.1"/>
    </reaction>
</comment>
<evidence type="ECO:0000313" key="13">
    <source>
        <dbReference type="Proteomes" id="UP000230821"/>
    </source>
</evidence>
<gene>
    <name evidence="12" type="primary">ppk1</name>
    <name evidence="6" type="synonym">ppk</name>
    <name evidence="12" type="ORF">CSA56_15580</name>
</gene>
<proteinExistence type="inferred from homology"/>
<evidence type="ECO:0000256" key="2">
    <source>
        <dbReference type="ARBA" id="ARBA00022679"/>
    </source>
</evidence>
<dbReference type="InterPro" id="IPR024953">
    <property type="entry name" value="PP_kinase_middle"/>
</dbReference>
<feature type="binding site" evidence="6">
    <location>
        <position position="565"/>
    </location>
    <ligand>
        <name>ATP</name>
        <dbReference type="ChEBI" id="CHEBI:30616"/>
    </ligand>
</feature>
<dbReference type="InterPro" id="IPR041108">
    <property type="entry name" value="PP_kinase_C_1"/>
</dbReference>
<accession>A0A2G6K9Q4</accession>
<evidence type="ECO:0000256" key="6">
    <source>
        <dbReference type="HAMAP-Rule" id="MF_00347"/>
    </source>
</evidence>
<evidence type="ECO:0000313" key="12">
    <source>
        <dbReference type="EMBL" id="PIE32428.1"/>
    </source>
</evidence>
<sequence length="693" mass="80448">MAEQKKFPSINREISWLSFNQRVLQEAHDPNVPLMEKVKFLAIFSSNLDEFFRVRVATLKRLMRLGKKSKLFLKDDPKTVLNKIQKIVTQQQSQFEKYYQTIVQSLRDQNIIITNEEHLTPVQHEFIARYFQEKVRPSIVPLMTSQLPKFPPLDERSVYLAVHLEEQKSDPASEYALVEVPLNELSRFITLPCKKGMTIVILLEELIRICLPEIFSILNLNVKEAFPIKITKDAELDIEDNVTKSFVESISKSVKLRTKGLPVRLTYDSDISEKFLAYLKKRLRLSDLDTLLPERRYLNFKDFMKFSKLGPDSLQYEPVAPLPHKSIQPGRSLLNTIREKDILLHYPYQSFYYMIDLLREAAIDPKVSSIRMTLYRVAELSKIVNALSHAVKNGKNVTVLFEFRARFDEEANIHWANQLIEEGARVIYGIPDLKVHAKLCLITRKERGKSMRYATIGTGNFNEDTARLYGDHTLMTADRRLTSEVKALFDFLKTNYKLSNYKHLLVSPFFMRDRWCELIQNEIKQAKAGKKASIMIKLNSLMDQGMVDMLYKASQAGVKIKLIIRGICSLIPGISGVSDNIKAISIVDKYLEHSRIFIFYNGGKEKYYIGSADWMTRNLDHRVEVACPIYDKDVQRELWTYFDIQWSDTVKARILDEKQANLYRKLPDAPQVRAQEAIYDFLKQELESPSSPE</sequence>
<feature type="binding site" evidence="6">
    <location>
        <position position="593"/>
    </location>
    <ligand>
        <name>ATP</name>
        <dbReference type="ChEBI" id="CHEBI:30616"/>
    </ligand>
</feature>
<dbReference type="InterPro" id="IPR025200">
    <property type="entry name" value="PPK_C_dom2"/>
</dbReference>
<comment type="function">
    <text evidence="6 7">Catalyzes the reversible transfer of the terminal phosphate of ATP to form a long-chain polyphosphate (polyP).</text>
</comment>
<dbReference type="CDD" id="cd09167">
    <property type="entry name" value="PLDc_EcPPK1_C2_like"/>
    <property type="match status" value="1"/>
</dbReference>
<dbReference type="GO" id="GO:0005524">
    <property type="term" value="F:ATP binding"/>
    <property type="evidence" value="ECO:0007669"/>
    <property type="project" value="UniProtKB-KW"/>
</dbReference>
<dbReference type="Pfam" id="PF02503">
    <property type="entry name" value="PP_kinase"/>
    <property type="match status" value="1"/>
</dbReference>
<comment type="cofactor">
    <cofactor evidence="6">
        <name>Mg(2+)</name>
        <dbReference type="ChEBI" id="CHEBI:18420"/>
    </cofactor>
</comment>
<protein>
    <recommendedName>
        <fullName evidence="6 7">Polyphosphate kinase</fullName>
        <ecNumber evidence="6 7">2.7.4.1</ecNumber>
    </recommendedName>
    <alternativeName>
        <fullName evidence="6">ATP-polyphosphate phosphotransferase</fullName>
    </alternativeName>
    <alternativeName>
        <fullName evidence="6">Polyphosphoric acid kinase</fullName>
    </alternativeName>
</protein>
<dbReference type="Pfam" id="PF17941">
    <property type="entry name" value="PP_kinase_C_1"/>
    <property type="match status" value="1"/>
</dbReference>
<keyword evidence="3 6" id="KW-0547">Nucleotide-binding</keyword>
<comment type="similarity">
    <text evidence="6 7">Belongs to the polyphosphate kinase 1 (PPK1) family.</text>
</comment>
<dbReference type="SUPFAM" id="SSF140356">
    <property type="entry name" value="PPK N-terminal domain-like"/>
    <property type="match status" value="1"/>
</dbReference>
<evidence type="ECO:0000256" key="3">
    <source>
        <dbReference type="ARBA" id="ARBA00022741"/>
    </source>
</evidence>
<dbReference type="PANTHER" id="PTHR30218">
    <property type="entry name" value="POLYPHOSPHATE KINASE"/>
    <property type="match status" value="1"/>
</dbReference>
<feature type="binding site" evidence="6">
    <location>
        <position position="376"/>
    </location>
    <ligand>
        <name>Mg(2+)</name>
        <dbReference type="ChEBI" id="CHEBI:18420"/>
    </ligand>
</feature>
<dbReference type="Pfam" id="PF13090">
    <property type="entry name" value="PP_kinase_C"/>
    <property type="match status" value="1"/>
</dbReference>